<keyword evidence="2" id="KW-0067">ATP-binding</keyword>
<evidence type="ECO:0000256" key="1">
    <source>
        <dbReference type="ARBA" id="ARBA00022741"/>
    </source>
</evidence>
<dbReference type="SMART" id="SM00382">
    <property type="entry name" value="AAA"/>
    <property type="match status" value="1"/>
</dbReference>
<proteinExistence type="predicted"/>
<dbReference type="Gene3D" id="3.40.50.300">
    <property type="entry name" value="P-loop containing nucleotide triphosphate hydrolases"/>
    <property type="match status" value="1"/>
</dbReference>
<dbReference type="InterPro" id="IPR025944">
    <property type="entry name" value="Sigma_54_int_dom_CS"/>
</dbReference>
<dbReference type="InterPro" id="IPR058031">
    <property type="entry name" value="AAA_lid_NorR"/>
</dbReference>
<dbReference type="Gene3D" id="1.10.8.60">
    <property type="match status" value="1"/>
</dbReference>
<dbReference type="Proteomes" id="UP000267049">
    <property type="component" value="Unassembled WGS sequence"/>
</dbReference>
<dbReference type="InterPro" id="IPR003593">
    <property type="entry name" value="AAA+_ATPase"/>
</dbReference>
<evidence type="ECO:0000256" key="4">
    <source>
        <dbReference type="ARBA" id="ARBA00023125"/>
    </source>
</evidence>
<dbReference type="GO" id="GO:0043565">
    <property type="term" value="F:sequence-specific DNA binding"/>
    <property type="evidence" value="ECO:0007669"/>
    <property type="project" value="InterPro"/>
</dbReference>
<evidence type="ECO:0000256" key="2">
    <source>
        <dbReference type="ARBA" id="ARBA00022840"/>
    </source>
</evidence>
<evidence type="ECO:0000256" key="3">
    <source>
        <dbReference type="ARBA" id="ARBA00023015"/>
    </source>
</evidence>
<evidence type="ECO:0000256" key="5">
    <source>
        <dbReference type="ARBA" id="ARBA00023163"/>
    </source>
</evidence>
<name>A0A3M8SZQ8_9GAMM</name>
<accession>A0A3M8SZQ8</accession>
<dbReference type="Pfam" id="PF25601">
    <property type="entry name" value="AAA_lid_14"/>
    <property type="match status" value="1"/>
</dbReference>
<dbReference type="PRINTS" id="PR01590">
    <property type="entry name" value="HTHFIS"/>
</dbReference>
<dbReference type="GO" id="GO:0006355">
    <property type="term" value="P:regulation of DNA-templated transcription"/>
    <property type="evidence" value="ECO:0007669"/>
    <property type="project" value="InterPro"/>
</dbReference>
<evidence type="ECO:0000313" key="7">
    <source>
        <dbReference type="EMBL" id="RNF86185.1"/>
    </source>
</evidence>
<organism evidence="7 8">
    <name type="scientific">Montanilutibacter psychrotolerans</name>
    <dbReference type="NCBI Taxonomy" id="1327343"/>
    <lineage>
        <taxon>Bacteria</taxon>
        <taxon>Pseudomonadati</taxon>
        <taxon>Pseudomonadota</taxon>
        <taxon>Gammaproteobacteria</taxon>
        <taxon>Lysobacterales</taxon>
        <taxon>Lysobacteraceae</taxon>
        <taxon>Montanilutibacter</taxon>
    </lineage>
</organism>
<dbReference type="InterPro" id="IPR025662">
    <property type="entry name" value="Sigma_54_int_dom_ATP-bd_1"/>
</dbReference>
<dbReference type="Pfam" id="PF00158">
    <property type="entry name" value="Sigma54_activat"/>
    <property type="match status" value="1"/>
</dbReference>
<comment type="caution">
    <text evidence="7">The sequence shown here is derived from an EMBL/GenBank/DDBJ whole genome shotgun (WGS) entry which is preliminary data.</text>
</comment>
<keyword evidence="8" id="KW-1185">Reference proteome</keyword>
<dbReference type="OrthoDB" id="9804019at2"/>
<feature type="domain" description="Sigma-54 factor interaction" evidence="6">
    <location>
        <begin position="1"/>
        <end position="230"/>
    </location>
</feature>
<keyword evidence="5" id="KW-0804">Transcription</keyword>
<evidence type="ECO:0000313" key="8">
    <source>
        <dbReference type="Proteomes" id="UP000267049"/>
    </source>
</evidence>
<reference evidence="7 8" key="1">
    <citation type="submission" date="2018-11" db="EMBL/GenBank/DDBJ databases">
        <title>Lysobacter cryohumiis sp. nov., isolated from soil in the Tianshan Mountains, Xinjiang, China.</title>
        <authorList>
            <person name="Luo Y."/>
            <person name="Sheng H."/>
        </authorList>
    </citation>
    <scope>NUCLEOTIDE SEQUENCE [LARGE SCALE GENOMIC DNA]</scope>
    <source>
        <strain evidence="7 8">ZS60</strain>
    </source>
</reference>
<dbReference type="InterPro" id="IPR002197">
    <property type="entry name" value="HTH_Fis"/>
</dbReference>
<dbReference type="RefSeq" id="WP_123086304.1">
    <property type="nucleotide sequence ID" value="NZ_RIBS01000001.1"/>
</dbReference>
<dbReference type="PROSITE" id="PS00676">
    <property type="entry name" value="SIGMA54_INTERACT_2"/>
    <property type="match status" value="1"/>
</dbReference>
<dbReference type="AlphaFoldDB" id="A0A3M8SZQ8"/>
<dbReference type="SUPFAM" id="SSF46689">
    <property type="entry name" value="Homeodomain-like"/>
    <property type="match status" value="1"/>
</dbReference>
<dbReference type="PANTHER" id="PTHR32071:SF113">
    <property type="entry name" value="ALGINATE BIOSYNTHESIS TRANSCRIPTIONAL REGULATORY PROTEIN ALGB"/>
    <property type="match status" value="1"/>
</dbReference>
<dbReference type="FunFam" id="3.40.50.300:FF:000006">
    <property type="entry name" value="DNA-binding transcriptional regulator NtrC"/>
    <property type="match status" value="1"/>
</dbReference>
<evidence type="ECO:0000259" key="6">
    <source>
        <dbReference type="PROSITE" id="PS50045"/>
    </source>
</evidence>
<dbReference type="PANTHER" id="PTHR32071">
    <property type="entry name" value="TRANSCRIPTIONAL REGULATORY PROTEIN"/>
    <property type="match status" value="1"/>
</dbReference>
<keyword evidence="4" id="KW-0238">DNA-binding</keyword>
<dbReference type="PROSITE" id="PS00688">
    <property type="entry name" value="SIGMA54_INTERACT_3"/>
    <property type="match status" value="1"/>
</dbReference>
<dbReference type="Gene3D" id="1.10.10.60">
    <property type="entry name" value="Homeodomain-like"/>
    <property type="match status" value="1"/>
</dbReference>
<dbReference type="GO" id="GO:0005524">
    <property type="term" value="F:ATP binding"/>
    <property type="evidence" value="ECO:0007669"/>
    <property type="project" value="UniProtKB-KW"/>
</dbReference>
<sequence length="313" mass="34390">MIGRSPAFVRALERLEKIAACDATVLIEGETGTGKELVARAIHYQGLRREQAFIPVNCGALPDSLLENELFGHARGAYTDARSDQPGLVELAEGGSLFLDEIDALTPKAQITLLRFLQDQRYRPLGSQRERSANVRIIAASNRCLEALSVDGSFRLDLLYRLRLLHLQLPPLRERHGDAALLCSHFIDAASRRFGGPVRPLDADTLAWIDFHAWPGNVRELENLVFQAFLVCDGPSISIPRPAGLDAVEPGGIGGIGELSYRCAKDRAIAAFEAYFLTRAMQRASGNVSAAARLIGTERRHLGRLLKKHGIEH</sequence>
<dbReference type="PROSITE" id="PS00675">
    <property type="entry name" value="SIGMA54_INTERACT_1"/>
    <property type="match status" value="1"/>
</dbReference>
<dbReference type="SUPFAM" id="SSF52540">
    <property type="entry name" value="P-loop containing nucleoside triphosphate hydrolases"/>
    <property type="match status" value="1"/>
</dbReference>
<dbReference type="EMBL" id="RIBS01000001">
    <property type="protein sequence ID" value="RNF86185.1"/>
    <property type="molecule type" value="Genomic_DNA"/>
</dbReference>
<dbReference type="InterPro" id="IPR009057">
    <property type="entry name" value="Homeodomain-like_sf"/>
</dbReference>
<protein>
    <submittedName>
        <fullName evidence="7">Sigma-54-dependent Fis family transcriptional regulator</fullName>
    </submittedName>
</protein>
<dbReference type="Pfam" id="PF02954">
    <property type="entry name" value="HTH_8"/>
    <property type="match status" value="1"/>
</dbReference>
<dbReference type="InterPro" id="IPR002078">
    <property type="entry name" value="Sigma_54_int"/>
</dbReference>
<keyword evidence="3" id="KW-0805">Transcription regulation</keyword>
<dbReference type="PROSITE" id="PS50045">
    <property type="entry name" value="SIGMA54_INTERACT_4"/>
    <property type="match status" value="1"/>
</dbReference>
<dbReference type="InterPro" id="IPR027417">
    <property type="entry name" value="P-loop_NTPase"/>
</dbReference>
<dbReference type="CDD" id="cd00009">
    <property type="entry name" value="AAA"/>
    <property type="match status" value="1"/>
</dbReference>
<keyword evidence="1" id="KW-0547">Nucleotide-binding</keyword>
<dbReference type="InterPro" id="IPR025943">
    <property type="entry name" value="Sigma_54_int_dom_ATP-bd_2"/>
</dbReference>
<gene>
    <name evidence="7" type="ORF">EER27_01805</name>
</gene>